<dbReference type="InterPro" id="IPR007492">
    <property type="entry name" value="LytTR_DNA-bd_dom"/>
</dbReference>
<comment type="caution">
    <text evidence="4">The sequence shown here is derived from an EMBL/GenBank/DDBJ whole genome shotgun (WGS) entry which is preliminary data.</text>
</comment>
<proteinExistence type="predicted"/>
<protein>
    <submittedName>
        <fullName evidence="4">LytTR family transcriptional regulator</fullName>
    </submittedName>
</protein>
<dbReference type="GO" id="GO:0003677">
    <property type="term" value="F:DNA binding"/>
    <property type="evidence" value="ECO:0007669"/>
    <property type="project" value="InterPro"/>
</dbReference>
<dbReference type="PANTHER" id="PTHR37299:SF1">
    <property type="entry name" value="STAGE 0 SPORULATION PROTEIN A HOMOLOG"/>
    <property type="match status" value="1"/>
</dbReference>
<gene>
    <name evidence="4" type="ORF">ACM44_01070</name>
</gene>
<dbReference type="Gene3D" id="2.40.50.1020">
    <property type="entry name" value="LytTr DNA-binding domain"/>
    <property type="match status" value="1"/>
</dbReference>
<evidence type="ECO:0000313" key="4">
    <source>
        <dbReference type="EMBL" id="KMQ72711.1"/>
    </source>
</evidence>
<dbReference type="AlphaFoldDB" id="A0A0J7J457"/>
<dbReference type="SMART" id="SM00850">
    <property type="entry name" value="LytTR"/>
    <property type="match status" value="1"/>
</dbReference>
<dbReference type="InterPro" id="IPR046947">
    <property type="entry name" value="LytR-like"/>
</dbReference>
<dbReference type="RefSeq" id="WP_048498238.1">
    <property type="nucleotide sequence ID" value="NZ_LFNG01000001.1"/>
</dbReference>
<dbReference type="Pfam" id="PF00072">
    <property type="entry name" value="Response_reg"/>
    <property type="match status" value="1"/>
</dbReference>
<dbReference type="SUPFAM" id="SSF52172">
    <property type="entry name" value="CheY-like"/>
    <property type="match status" value="1"/>
</dbReference>
<feature type="domain" description="HTH LytTR-type" evidence="3">
    <location>
        <begin position="144"/>
        <end position="243"/>
    </location>
</feature>
<keyword evidence="1" id="KW-0597">Phosphoprotein</keyword>
<keyword evidence="5" id="KW-1185">Reference proteome</keyword>
<dbReference type="EMBL" id="LFNG01000001">
    <property type="protein sequence ID" value="KMQ72711.1"/>
    <property type="molecule type" value="Genomic_DNA"/>
</dbReference>
<dbReference type="PROSITE" id="PS50930">
    <property type="entry name" value="HTH_LYTTR"/>
    <property type="match status" value="1"/>
</dbReference>
<evidence type="ECO:0000259" key="3">
    <source>
        <dbReference type="PROSITE" id="PS50930"/>
    </source>
</evidence>
<dbReference type="InterPro" id="IPR011006">
    <property type="entry name" value="CheY-like_superfamily"/>
</dbReference>
<dbReference type="PANTHER" id="PTHR37299">
    <property type="entry name" value="TRANSCRIPTIONAL REGULATOR-RELATED"/>
    <property type="match status" value="1"/>
</dbReference>
<accession>A0A0J7J457</accession>
<evidence type="ECO:0000259" key="2">
    <source>
        <dbReference type="PROSITE" id="PS50110"/>
    </source>
</evidence>
<dbReference type="InterPro" id="IPR001789">
    <property type="entry name" value="Sig_transdc_resp-reg_receiver"/>
</dbReference>
<reference evidence="4 5" key="1">
    <citation type="journal article" date="2004" name="Int. J. Syst. Evol. Microbiol.">
        <title>Kaistella koreensis gen. nov., sp. nov., a novel member of the Chryseobacterium-Bergeyella-Riemerella branch.</title>
        <authorList>
            <person name="Kim M.K."/>
            <person name="Im W.T."/>
            <person name="Shin Y.K."/>
            <person name="Lim J.H."/>
            <person name="Kim S.H."/>
            <person name="Lee B.C."/>
            <person name="Park M.Y."/>
            <person name="Lee K.Y."/>
            <person name="Lee S.T."/>
        </authorList>
    </citation>
    <scope>NUCLEOTIDE SEQUENCE [LARGE SCALE GENOMIC DNA]</scope>
    <source>
        <strain evidence="4 5">CCUG 49689</strain>
    </source>
</reference>
<evidence type="ECO:0000256" key="1">
    <source>
        <dbReference type="PROSITE-ProRule" id="PRU00169"/>
    </source>
</evidence>
<dbReference type="PATRIC" id="fig|1304281.5.peg.223"/>
<dbReference type="PROSITE" id="PS50110">
    <property type="entry name" value="RESPONSE_REGULATORY"/>
    <property type="match status" value="1"/>
</dbReference>
<name>A0A0J7J457_9FLAO</name>
<dbReference type="OrthoDB" id="2168082at2"/>
<evidence type="ECO:0000313" key="5">
    <source>
        <dbReference type="Proteomes" id="UP000035900"/>
    </source>
</evidence>
<sequence>MITAILIDDETDALECLKWELENFKEEIRVISIFDTASDAILFLEENEVDAVFLDVEMPEMSGFEFLENFAKRDFAVIITTAYQDYALPAIKKQCLDFLQKPTDSLAIRQCIEKIKNFKNEHLFITYFEEKLYRKAEKEGHKKIIINTDGKLMFLQPEDIIYCESDGNYSTIYLENGKKILISTPLKQVEEKLTDDFFRIHHSYIINMNKVTEYMKNDSQVMLCNNIKIPVSRQKKTSFLDHF</sequence>
<dbReference type="GO" id="GO:0000156">
    <property type="term" value="F:phosphorelay response regulator activity"/>
    <property type="evidence" value="ECO:0007669"/>
    <property type="project" value="InterPro"/>
</dbReference>
<feature type="modified residue" description="4-aspartylphosphate" evidence="1">
    <location>
        <position position="55"/>
    </location>
</feature>
<dbReference type="SMART" id="SM00448">
    <property type="entry name" value="REC"/>
    <property type="match status" value="1"/>
</dbReference>
<dbReference type="Gene3D" id="3.40.50.2300">
    <property type="match status" value="1"/>
</dbReference>
<dbReference type="Pfam" id="PF04397">
    <property type="entry name" value="LytTR"/>
    <property type="match status" value="1"/>
</dbReference>
<dbReference type="STRING" id="1304281.ACM44_01070"/>
<organism evidence="4 5">
    <name type="scientific">Chryseobacterium koreense CCUG 49689</name>
    <dbReference type="NCBI Taxonomy" id="1304281"/>
    <lineage>
        <taxon>Bacteria</taxon>
        <taxon>Pseudomonadati</taxon>
        <taxon>Bacteroidota</taxon>
        <taxon>Flavobacteriia</taxon>
        <taxon>Flavobacteriales</taxon>
        <taxon>Weeksellaceae</taxon>
        <taxon>Chryseobacterium group</taxon>
        <taxon>Chryseobacterium</taxon>
    </lineage>
</organism>
<dbReference type="Proteomes" id="UP000035900">
    <property type="component" value="Unassembled WGS sequence"/>
</dbReference>
<feature type="domain" description="Response regulatory" evidence="2">
    <location>
        <begin position="3"/>
        <end position="116"/>
    </location>
</feature>